<evidence type="ECO:0000256" key="2">
    <source>
        <dbReference type="ARBA" id="ARBA00022692"/>
    </source>
</evidence>
<comment type="subcellular location">
    <subcellularLocation>
        <location evidence="1">Membrane</location>
        <topology evidence="1">Multi-pass membrane protein</topology>
    </subcellularLocation>
</comment>
<feature type="non-terminal residue" evidence="8">
    <location>
        <position position="1"/>
    </location>
</feature>
<feature type="transmembrane region" description="Helical" evidence="6">
    <location>
        <begin position="228"/>
        <end position="251"/>
    </location>
</feature>
<dbReference type="GO" id="GO:0005886">
    <property type="term" value="C:plasma membrane"/>
    <property type="evidence" value="ECO:0007669"/>
    <property type="project" value="TreeGrafter"/>
</dbReference>
<keyword evidence="9" id="KW-1185">Reference proteome</keyword>
<keyword evidence="5 6" id="KW-0472">Membrane</keyword>
<name>A0A3M7Q2B3_BRAPC</name>
<feature type="transmembrane region" description="Helical" evidence="6">
    <location>
        <begin position="197"/>
        <end position="216"/>
    </location>
</feature>
<comment type="caution">
    <text evidence="8">The sequence shown here is derived from an EMBL/GenBank/DDBJ whole genome shotgun (WGS) entry which is preliminary data.</text>
</comment>
<dbReference type="PANTHER" id="PTHR10582">
    <property type="entry name" value="TRANSIENT RECEPTOR POTENTIAL ION CHANNEL PROTEIN"/>
    <property type="match status" value="1"/>
</dbReference>
<protein>
    <submittedName>
        <fullName evidence="8">Transient receptor potential cation channel subfamily V member 3-like isoform X2</fullName>
    </submittedName>
</protein>
<evidence type="ECO:0000256" key="1">
    <source>
        <dbReference type="ARBA" id="ARBA00004141"/>
    </source>
</evidence>
<dbReference type="EMBL" id="REGN01007671">
    <property type="protein sequence ID" value="RNA05570.1"/>
    <property type="molecule type" value="Genomic_DNA"/>
</dbReference>
<feature type="transmembrane region" description="Helical" evidence="6">
    <location>
        <begin position="139"/>
        <end position="165"/>
    </location>
</feature>
<keyword evidence="3" id="KW-0677">Repeat</keyword>
<evidence type="ECO:0000313" key="9">
    <source>
        <dbReference type="Proteomes" id="UP000276133"/>
    </source>
</evidence>
<keyword evidence="8" id="KW-0675">Receptor</keyword>
<gene>
    <name evidence="8" type="ORF">BpHYR1_018217</name>
</gene>
<keyword evidence="4 6" id="KW-1133">Transmembrane helix</keyword>
<sequence>RIQENRQIEIRKDISFQFEETDPKEIISIEKNLISDKKKLISIEEKFISYETKLNQDSKNLFLSYITDPWNILDLITIIFVIAALGTHLADILNHSEIIARNHIRVTSISVLLVSARVLKNGRILWEPFGMLVMTLYFIVWDIFVWILVFLITLIPFTTSFYILFGNGQTISCIPEAQECPSNNQKVLGGMESYNKAVFYLFTTSFGISDIDFAGYNELDSEIADFFFGLYIGFTTLILLNIFIALLTSTFERVRSFSKSLFVLQRAKEILIYEQIICERTRIRTLLKIPDEYIKKYKPSDQKNDIDFKVLLDPIAESVKKINIKYESLNNKKCCDKNESSKTDTKNFQDQIKEIKNSINILIEMKNNQSKIFN</sequence>
<evidence type="ECO:0000256" key="4">
    <source>
        <dbReference type="ARBA" id="ARBA00022989"/>
    </source>
</evidence>
<evidence type="ECO:0000259" key="7">
    <source>
        <dbReference type="Pfam" id="PF00520"/>
    </source>
</evidence>
<dbReference type="AlphaFoldDB" id="A0A3M7Q2B3"/>
<feature type="transmembrane region" description="Helical" evidence="6">
    <location>
        <begin position="70"/>
        <end position="90"/>
    </location>
</feature>
<evidence type="ECO:0000256" key="5">
    <source>
        <dbReference type="ARBA" id="ARBA00023136"/>
    </source>
</evidence>
<dbReference type="InterPro" id="IPR024862">
    <property type="entry name" value="TRPV"/>
</dbReference>
<dbReference type="GO" id="GO:0098703">
    <property type="term" value="P:calcium ion import across plasma membrane"/>
    <property type="evidence" value="ECO:0007669"/>
    <property type="project" value="TreeGrafter"/>
</dbReference>
<reference evidence="8 9" key="1">
    <citation type="journal article" date="2018" name="Sci. Rep.">
        <title>Genomic signatures of local adaptation to the degree of environmental predictability in rotifers.</title>
        <authorList>
            <person name="Franch-Gras L."/>
            <person name="Hahn C."/>
            <person name="Garcia-Roger E.M."/>
            <person name="Carmona M.J."/>
            <person name="Serra M."/>
            <person name="Gomez A."/>
        </authorList>
    </citation>
    <scope>NUCLEOTIDE SEQUENCE [LARGE SCALE GENOMIC DNA]</scope>
    <source>
        <strain evidence="8">HYR1</strain>
    </source>
</reference>
<dbReference type="STRING" id="10195.A0A3M7Q2B3"/>
<evidence type="ECO:0000256" key="3">
    <source>
        <dbReference type="ARBA" id="ARBA00022737"/>
    </source>
</evidence>
<dbReference type="OrthoDB" id="194358at2759"/>
<evidence type="ECO:0000313" key="8">
    <source>
        <dbReference type="EMBL" id="RNA05570.1"/>
    </source>
</evidence>
<organism evidence="8 9">
    <name type="scientific">Brachionus plicatilis</name>
    <name type="common">Marine rotifer</name>
    <name type="synonym">Brachionus muelleri</name>
    <dbReference type="NCBI Taxonomy" id="10195"/>
    <lineage>
        <taxon>Eukaryota</taxon>
        <taxon>Metazoa</taxon>
        <taxon>Spiralia</taxon>
        <taxon>Gnathifera</taxon>
        <taxon>Rotifera</taxon>
        <taxon>Eurotatoria</taxon>
        <taxon>Monogononta</taxon>
        <taxon>Pseudotrocha</taxon>
        <taxon>Ploima</taxon>
        <taxon>Brachionidae</taxon>
        <taxon>Brachionus</taxon>
    </lineage>
</organism>
<accession>A0A3M7Q2B3</accession>
<dbReference type="SUPFAM" id="SSF81324">
    <property type="entry name" value="Voltage-gated potassium channels"/>
    <property type="match status" value="1"/>
</dbReference>
<evidence type="ECO:0000256" key="6">
    <source>
        <dbReference type="SAM" id="Phobius"/>
    </source>
</evidence>
<dbReference type="Pfam" id="PF00520">
    <property type="entry name" value="Ion_trans"/>
    <property type="match status" value="1"/>
</dbReference>
<keyword evidence="2 6" id="KW-0812">Transmembrane</keyword>
<dbReference type="Proteomes" id="UP000276133">
    <property type="component" value="Unassembled WGS sequence"/>
</dbReference>
<dbReference type="GO" id="GO:0005262">
    <property type="term" value="F:calcium channel activity"/>
    <property type="evidence" value="ECO:0007669"/>
    <property type="project" value="TreeGrafter"/>
</dbReference>
<dbReference type="InterPro" id="IPR005821">
    <property type="entry name" value="Ion_trans_dom"/>
</dbReference>
<dbReference type="PANTHER" id="PTHR10582:SF33">
    <property type="entry name" value="TRANSIENT RECEPTOR POTENTIAL CHANNEL PYREXIA"/>
    <property type="match status" value="1"/>
</dbReference>
<feature type="domain" description="Ion transport" evidence="7">
    <location>
        <begin position="63"/>
        <end position="256"/>
    </location>
</feature>
<proteinExistence type="predicted"/>